<evidence type="ECO:0000256" key="2">
    <source>
        <dbReference type="SAM" id="SignalP"/>
    </source>
</evidence>
<reference evidence="3 4" key="1">
    <citation type="submission" date="2015-12" db="EMBL/GenBank/DDBJ databases">
        <title>The genome of Folsomia candida.</title>
        <authorList>
            <person name="Faddeeva A."/>
            <person name="Derks M.F."/>
            <person name="Anvar Y."/>
            <person name="Smit S."/>
            <person name="Van Straalen N."/>
            <person name="Roelofs D."/>
        </authorList>
    </citation>
    <scope>NUCLEOTIDE SEQUENCE [LARGE SCALE GENOMIC DNA]</scope>
    <source>
        <strain evidence="3 4">VU population</strain>
        <tissue evidence="3">Whole body</tissue>
    </source>
</reference>
<keyword evidence="4" id="KW-1185">Reference proteome</keyword>
<evidence type="ECO:0000256" key="1">
    <source>
        <dbReference type="SAM" id="MobiDB-lite"/>
    </source>
</evidence>
<comment type="caution">
    <text evidence="3">The sequence shown here is derived from an EMBL/GenBank/DDBJ whole genome shotgun (WGS) entry which is preliminary data.</text>
</comment>
<feature type="region of interest" description="Disordered" evidence="1">
    <location>
        <begin position="161"/>
        <end position="183"/>
    </location>
</feature>
<feature type="chain" id="PRO_5013393548" evidence="2">
    <location>
        <begin position="20"/>
        <end position="229"/>
    </location>
</feature>
<evidence type="ECO:0000313" key="4">
    <source>
        <dbReference type="Proteomes" id="UP000198287"/>
    </source>
</evidence>
<feature type="signal peptide" evidence="2">
    <location>
        <begin position="1"/>
        <end position="19"/>
    </location>
</feature>
<organism evidence="3 4">
    <name type="scientific">Folsomia candida</name>
    <name type="common">Springtail</name>
    <dbReference type="NCBI Taxonomy" id="158441"/>
    <lineage>
        <taxon>Eukaryota</taxon>
        <taxon>Metazoa</taxon>
        <taxon>Ecdysozoa</taxon>
        <taxon>Arthropoda</taxon>
        <taxon>Hexapoda</taxon>
        <taxon>Collembola</taxon>
        <taxon>Entomobryomorpha</taxon>
        <taxon>Isotomoidea</taxon>
        <taxon>Isotomidae</taxon>
        <taxon>Proisotominae</taxon>
        <taxon>Folsomia</taxon>
    </lineage>
</organism>
<sequence length="229" mass="24294">MSFPATFSVFCLLLGQFSSRGVITGIEGKSLPNEDDLPGTSNHTITNMRNTTFSANNFTEFNNATNSTEGNNDSLESLESDLLSGNYSSNMTNSTGSGANILTLDETSLLSSSLIFTKAGDHYGNLSAVVVEENLEDVDNSSDSGQSTPSNEMWTTMTNRVGSVNSSDANDIMSSSETGNDGSLELGESIISTIQNMLHLSNRNSTSNSTDSGWTTDPTGTEIQALMFA</sequence>
<feature type="compositionally biased region" description="Polar residues" evidence="1">
    <location>
        <begin position="161"/>
        <end position="181"/>
    </location>
</feature>
<name>A0A226E1B3_FOLCA</name>
<dbReference type="Proteomes" id="UP000198287">
    <property type="component" value="Unassembled WGS sequence"/>
</dbReference>
<protein>
    <submittedName>
        <fullName evidence="3">Uncharacterized protein</fullName>
    </submittedName>
</protein>
<gene>
    <name evidence="3" type="ORF">Fcan01_14570</name>
</gene>
<proteinExistence type="predicted"/>
<evidence type="ECO:0000313" key="3">
    <source>
        <dbReference type="EMBL" id="OXA51323.1"/>
    </source>
</evidence>
<keyword evidence="2" id="KW-0732">Signal</keyword>
<accession>A0A226E1B3</accession>
<dbReference type="AlphaFoldDB" id="A0A226E1B3"/>
<dbReference type="EMBL" id="LNIX01000008">
    <property type="protein sequence ID" value="OXA51323.1"/>
    <property type="molecule type" value="Genomic_DNA"/>
</dbReference>